<name>A0ABR5HEW7_9HYPH</name>
<proteinExistence type="predicted"/>
<keyword evidence="3" id="KW-1185">Reference proteome</keyword>
<protein>
    <submittedName>
        <fullName evidence="2">Uncharacterized protein</fullName>
    </submittedName>
</protein>
<evidence type="ECO:0000313" key="2">
    <source>
        <dbReference type="EMBL" id="KMO25030.1"/>
    </source>
</evidence>
<gene>
    <name evidence="2" type="ORF">QR79_09610</name>
</gene>
<evidence type="ECO:0000313" key="3">
    <source>
        <dbReference type="Proteomes" id="UP000036471"/>
    </source>
</evidence>
<accession>A0ABR5HEW7</accession>
<sequence>MTQPTTQQECPTKPRGWPTSGIRPEEVIIPLPPVGGVSYAFQGGFLIKDGKRQTPATPDQR</sequence>
<reference evidence="2 3" key="1">
    <citation type="submission" date="2014-11" db="EMBL/GenBank/DDBJ databases">
        <title>Comparative genomics of Methylobacterium species.</title>
        <authorList>
            <person name="Chaudhry V."/>
            <person name="Patil P.B."/>
        </authorList>
    </citation>
    <scope>NUCLEOTIDE SEQUENCE [LARGE SCALE GENOMIC DNA]</scope>
    <source>
        <strain evidence="2 3">SE3.6</strain>
    </source>
</reference>
<feature type="region of interest" description="Disordered" evidence="1">
    <location>
        <begin position="1"/>
        <end position="23"/>
    </location>
</feature>
<feature type="compositionally biased region" description="Polar residues" evidence="1">
    <location>
        <begin position="1"/>
        <end position="10"/>
    </location>
</feature>
<organism evidence="2 3">
    <name type="scientific">Methylobacterium indicum</name>
    <dbReference type="NCBI Taxonomy" id="1775910"/>
    <lineage>
        <taxon>Bacteria</taxon>
        <taxon>Pseudomonadati</taxon>
        <taxon>Pseudomonadota</taxon>
        <taxon>Alphaproteobacteria</taxon>
        <taxon>Hyphomicrobiales</taxon>
        <taxon>Methylobacteriaceae</taxon>
        <taxon>Methylobacterium</taxon>
    </lineage>
</organism>
<evidence type="ECO:0000256" key="1">
    <source>
        <dbReference type="SAM" id="MobiDB-lite"/>
    </source>
</evidence>
<dbReference type="EMBL" id="JTHG01000066">
    <property type="protein sequence ID" value="KMO25030.1"/>
    <property type="molecule type" value="Genomic_DNA"/>
</dbReference>
<comment type="caution">
    <text evidence="2">The sequence shown here is derived from an EMBL/GenBank/DDBJ whole genome shotgun (WGS) entry which is preliminary data.</text>
</comment>
<dbReference type="Proteomes" id="UP000036471">
    <property type="component" value="Unassembled WGS sequence"/>
</dbReference>